<keyword evidence="1" id="KW-0808">Transferase</keyword>
<reference evidence="4 5" key="1">
    <citation type="submission" date="2015-04" db="EMBL/GenBank/DDBJ databases">
        <title>Complete Genome Sequence of Kosmotoga pacifica SLHLJ1.</title>
        <authorList>
            <person name="Jiang L.J."/>
            <person name="Shao Z.Z."/>
            <person name="Jebbar M."/>
        </authorList>
    </citation>
    <scope>NUCLEOTIDE SEQUENCE [LARGE SCALE GENOMIC DNA]</scope>
    <source>
        <strain evidence="4 5">SLHLJ1</strain>
    </source>
</reference>
<dbReference type="CDD" id="cd05403">
    <property type="entry name" value="NT_KNTase_like"/>
    <property type="match status" value="1"/>
</dbReference>
<evidence type="ECO:0000313" key="4">
    <source>
        <dbReference type="EMBL" id="AKI97399.1"/>
    </source>
</evidence>
<dbReference type="Proteomes" id="UP000035159">
    <property type="component" value="Chromosome"/>
</dbReference>
<sequence length="260" mass="29508">MLEKADNITPYSDVNTILHKLKSSVKAVLREQFIGMYVHGSLASGDFNPESSDIDFLVVTANELSGKTIAALKDMHACITNSGSKWARKLEGSYIHQHALKQYNPPDAPRPYVNEGNFHLVKYGSEWILEKHVLLEHGIVIEGPPLQTLIDPIKPDDIRQATLAILNEWWLPMLHDTTRLKSDEYQAYGVLTMCRILYTLKHGTIASKPVSAAWVKKEFNGQWTSLIELALTWREGMHLSILNELMNFIRFTLNQAKKVK</sequence>
<dbReference type="Gene3D" id="3.30.460.10">
    <property type="entry name" value="Beta Polymerase, domain 2"/>
    <property type="match status" value="1"/>
</dbReference>
<feature type="domain" description="Polymerase nucleotidyl transferase" evidence="2">
    <location>
        <begin position="34"/>
        <end position="65"/>
    </location>
</feature>
<evidence type="ECO:0008006" key="6">
    <source>
        <dbReference type="Google" id="ProtNLM"/>
    </source>
</evidence>
<evidence type="ECO:0000313" key="5">
    <source>
        <dbReference type="Proteomes" id="UP000035159"/>
    </source>
</evidence>
<dbReference type="STRING" id="1330330.IX53_05720"/>
<keyword evidence="5" id="KW-1185">Reference proteome</keyword>
<proteinExistence type="predicted"/>
<dbReference type="PATRIC" id="fig|1330330.3.peg.1157"/>
<dbReference type="Pfam" id="PF01909">
    <property type="entry name" value="NTP_transf_2"/>
    <property type="match status" value="1"/>
</dbReference>
<organism evidence="4 5">
    <name type="scientific">Kosmotoga pacifica</name>
    <dbReference type="NCBI Taxonomy" id="1330330"/>
    <lineage>
        <taxon>Bacteria</taxon>
        <taxon>Thermotogati</taxon>
        <taxon>Thermotogota</taxon>
        <taxon>Thermotogae</taxon>
        <taxon>Kosmotogales</taxon>
        <taxon>Kosmotogaceae</taxon>
        <taxon>Kosmotoga</taxon>
    </lineage>
</organism>
<dbReference type="InterPro" id="IPR002934">
    <property type="entry name" value="Polymerase_NTP_transf_dom"/>
</dbReference>
<dbReference type="Pfam" id="PF13427">
    <property type="entry name" value="AadA_C"/>
    <property type="match status" value="1"/>
</dbReference>
<dbReference type="AlphaFoldDB" id="A0A0G2ZCV6"/>
<dbReference type="InterPro" id="IPR043519">
    <property type="entry name" value="NT_sf"/>
</dbReference>
<evidence type="ECO:0000259" key="2">
    <source>
        <dbReference type="Pfam" id="PF01909"/>
    </source>
</evidence>
<evidence type="ECO:0000259" key="3">
    <source>
        <dbReference type="Pfam" id="PF13427"/>
    </source>
</evidence>
<dbReference type="GO" id="GO:0016779">
    <property type="term" value="F:nucleotidyltransferase activity"/>
    <property type="evidence" value="ECO:0007669"/>
    <property type="project" value="InterPro"/>
</dbReference>
<protein>
    <recommendedName>
        <fullName evidence="6">Adenylyltransferase AadA C-terminal domain-containing protein</fullName>
    </recommendedName>
</protein>
<dbReference type="InterPro" id="IPR025184">
    <property type="entry name" value="AadA_C"/>
</dbReference>
<gene>
    <name evidence="4" type="ORF">IX53_05720</name>
</gene>
<dbReference type="OrthoDB" id="5643411at2"/>
<dbReference type="RefSeq" id="WP_047754533.1">
    <property type="nucleotide sequence ID" value="NZ_CAJUHA010000015.1"/>
</dbReference>
<name>A0A0G2ZCV6_9BACT</name>
<accession>A0A0G2ZCV6</accession>
<dbReference type="SUPFAM" id="SSF81301">
    <property type="entry name" value="Nucleotidyltransferase"/>
    <property type="match status" value="1"/>
</dbReference>
<evidence type="ECO:0000256" key="1">
    <source>
        <dbReference type="ARBA" id="ARBA00022679"/>
    </source>
</evidence>
<dbReference type="EMBL" id="CP011232">
    <property type="protein sequence ID" value="AKI97399.1"/>
    <property type="molecule type" value="Genomic_DNA"/>
</dbReference>
<feature type="domain" description="Adenylyltransferase AadA C-terminal" evidence="3">
    <location>
        <begin position="149"/>
        <end position="236"/>
    </location>
</feature>
<dbReference type="KEGG" id="kpf:IX53_05720"/>